<dbReference type="AlphaFoldDB" id="A0A8S0Z263"/>
<dbReference type="Proteomes" id="UP000494256">
    <property type="component" value="Unassembled WGS sequence"/>
</dbReference>
<sequence length="143" mass="16179">MDIFIPHNKEGFYSVLSCEQQGYQNITNGHSGKHPNALAAYEYVPGRHNSHRVCKGVVEPRNSYIVCQDHNCQNSFLDGSRIYNATVLKDKPSLKDFRSPVHRSTNHTPALMFWVGSRARFRSHGVACGARSTQYNVRIKIST</sequence>
<dbReference type="OrthoDB" id="6429739at2759"/>
<dbReference type="EMBL" id="CADEBD010000226">
    <property type="protein sequence ID" value="CAB3225587.1"/>
    <property type="molecule type" value="Genomic_DNA"/>
</dbReference>
<comment type="caution">
    <text evidence="1">The sequence shown here is derived from an EMBL/GenBank/DDBJ whole genome shotgun (WGS) entry which is preliminary data.</text>
</comment>
<organism evidence="1 2">
    <name type="scientific">Arctia plantaginis</name>
    <name type="common">Wood tiger moth</name>
    <name type="synonym">Phalaena plantaginis</name>
    <dbReference type="NCBI Taxonomy" id="874455"/>
    <lineage>
        <taxon>Eukaryota</taxon>
        <taxon>Metazoa</taxon>
        <taxon>Ecdysozoa</taxon>
        <taxon>Arthropoda</taxon>
        <taxon>Hexapoda</taxon>
        <taxon>Insecta</taxon>
        <taxon>Pterygota</taxon>
        <taxon>Neoptera</taxon>
        <taxon>Endopterygota</taxon>
        <taxon>Lepidoptera</taxon>
        <taxon>Glossata</taxon>
        <taxon>Ditrysia</taxon>
        <taxon>Noctuoidea</taxon>
        <taxon>Erebidae</taxon>
        <taxon>Arctiinae</taxon>
        <taxon>Arctia</taxon>
    </lineage>
</organism>
<gene>
    <name evidence="1" type="ORF">APLA_LOCUS2317</name>
</gene>
<evidence type="ECO:0000313" key="2">
    <source>
        <dbReference type="Proteomes" id="UP000494256"/>
    </source>
</evidence>
<protein>
    <submittedName>
        <fullName evidence="1">Uncharacterized protein</fullName>
    </submittedName>
</protein>
<evidence type="ECO:0000313" key="1">
    <source>
        <dbReference type="EMBL" id="CAB3225587.1"/>
    </source>
</evidence>
<name>A0A8S0Z263_ARCPL</name>
<reference evidence="1 2" key="1">
    <citation type="submission" date="2020-04" db="EMBL/GenBank/DDBJ databases">
        <authorList>
            <person name="Wallbank WR R."/>
            <person name="Pardo Diaz C."/>
            <person name="Kozak K."/>
            <person name="Martin S."/>
            <person name="Jiggins C."/>
            <person name="Moest M."/>
            <person name="Warren A I."/>
            <person name="Byers J.R.P. K."/>
            <person name="Montejo-Kovacevich G."/>
            <person name="Yen C E."/>
        </authorList>
    </citation>
    <scope>NUCLEOTIDE SEQUENCE [LARGE SCALE GENOMIC DNA]</scope>
</reference>
<proteinExistence type="predicted"/>
<accession>A0A8S0Z263</accession>